<dbReference type="RefSeq" id="WP_116687478.1">
    <property type="nucleotide sequence ID" value="NZ_CAWNYD010000005.1"/>
</dbReference>
<evidence type="ECO:0000313" key="2">
    <source>
        <dbReference type="EMBL" id="PVZ68149.1"/>
    </source>
</evidence>
<dbReference type="NCBIfam" id="NF005699">
    <property type="entry name" value="PRK07509.1"/>
    <property type="match status" value="1"/>
</dbReference>
<dbReference type="PANTHER" id="PTHR43149">
    <property type="entry name" value="ENOYL-COA HYDRATASE"/>
    <property type="match status" value="1"/>
</dbReference>
<accession>A0A2V1GRY1</accession>
<dbReference type="SUPFAM" id="SSF52096">
    <property type="entry name" value="ClpP/crotonase"/>
    <property type="match status" value="1"/>
</dbReference>
<dbReference type="PANTHER" id="PTHR43149:SF1">
    <property type="entry name" value="DELTA(3,5)-DELTA(2,4)-DIENOYL-COA ISOMERASE, MITOCHONDRIAL"/>
    <property type="match status" value="1"/>
</dbReference>
<dbReference type="CDD" id="cd06558">
    <property type="entry name" value="crotonase-like"/>
    <property type="match status" value="1"/>
</dbReference>
<dbReference type="Pfam" id="PF00378">
    <property type="entry name" value="ECH_1"/>
    <property type="match status" value="1"/>
</dbReference>
<name>A0A2V1GRY1_9GAMM</name>
<comment type="similarity">
    <text evidence="1">Belongs to the enoyl-CoA hydratase/isomerase family.</text>
</comment>
<evidence type="ECO:0000256" key="1">
    <source>
        <dbReference type="ARBA" id="ARBA00005254"/>
    </source>
</evidence>
<dbReference type="InterPro" id="IPR001753">
    <property type="entry name" value="Enoyl-CoA_hydra/iso"/>
</dbReference>
<sequence length="266" mass="29869">MTDRVRLQIENRVARVTLCRPEKYNGLDDQTFQALINAAKQIKKDRTVQVVILDAEGKHFCAGLDIDSVAKNPFIIRKYLKKSAKQLTNLVQEASWCWRELPVPVICVIQGKCLGGGLQIALGCDFRIASEDAQLSVLEGRWGMIPDMGASIYLRELMPIDQAKLITMNFELIPADKAKQLNLLTEVTADPFARAQQLAEQLLKSSPDALACTKQLYHTSWSSDDHTALKLETQLQKKLIGRRNFLAAVSKKFMKKPIAFGKRKVS</sequence>
<dbReference type="Gene3D" id="3.90.226.10">
    <property type="entry name" value="2-enoyl-CoA Hydratase, Chain A, domain 1"/>
    <property type="match status" value="1"/>
</dbReference>
<dbReference type="AlphaFoldDB" id="A0A2V1GRY1"/>
<dbReference type="Proteomes" id="UP000244906">
    <property type="component" value="Unassembled WGS sequence"/>
</dbReference>
<dbReference type="InterPro" id="IPR045002">
    <property type="entry name" value="Ech1-like"/>
</dbReference>
<organism evidence="2 3">
    <name type="scientific">Pelagibaculum spongiae</name>
    <dbReference type="NCBI Taxonomy" id="2080658"/>
    <lineage>
        <taxon>Bacteria</taxon>
        <taxon>Pseudomonadati</taxon>
        <taxon>Pseudomonadota</taxon>
        <taxon>Gammaproteobacteria</taxon>
        <taxon>Oceanospirillales</taxon>
        <taxon>Pelagibaculum</taxon>
    </lineage>
</organism>
<dbReference type="GO" id="GO:0016853">
    <property type="term" value="F:isomerase activity"/>
    <property type="evidence" value="ECO:0007669"/>
    <property type="project" value="InterPro"/>
</dbReference>
<dbReference type="InterPro" id="IPR029045">
    <property type="entry name" value="ClpP/crotonase-like_dom_sf"/>
</dbReference>
<comment type="caution">
    <text evidence="2">The sequence shown here is derived from an EMBL/GenBank/DDBJ whole genome shotgun (WGS) entry which is preliminary data.</text>
</comment>
<reference evidence="2 3" key="1">
    <citation type="submission" date="2018-04" db="EMBL/GenBank/DDBJ databases">
        <title>Thalassorhabdus spongiae gen. nov., sp. nov., isolated from a marine sponge in South-West Iceland.</title>
        <authorList>
            <person name="Knobloch S."/>
            <person name="Daussin A."/>
            <person name="Johannsson R."/>
            <person name="Marteinsson V.T."/>
        </authorList>
    </citation>
    <scope>NUCLEOTIDE SEQUENCE [LARGE SCALE GENOMIC DNA]</scope>
    <source>
        <strain evidence="2 3">Hp12</strain>
    </source>
</reference>
<proteinExistence type="inferred from homology"/>
<protein>
    <submittedName>
        <fullName evidence="2">Crotonase/enoyl-CoA hydratase family protein</fullName>
    </submittedName>
</protein>
<evidence type="ECO:0000313" key="3">
    <source>
        <dbReference type="Proteomes" id="UP000244906"/>
    </source>
</evidence>
<keyword evidence="3" id="KW-1185">Reference proteome</keyword>
<dbReference type="EMBL" id="QDDL01000005">
    <property type="protein sequence ID" value="PVZ68149.1"/>
    <property type="molecule type" value="Genomic_DNA"/>
</dbReference>
<dbReference type="OrthoDB" id="9807606at2"/>
<gene>
    <name evidence="2" type="ORF">DC094_12655</name>
</gene>